<dbReference type="RefSeq" id="WP_134172924.1">
    <property type="nucleotide sequence ID" value="NZ_SODI01000001.1"/>
</dbReference>
<feature type="domain" description="Tripartite ATP-independent periplasmic transporters DctQ component" evidence="9">
    <location>
        <begin position="35"/>
        <end position="167"/>
    </location>
</feature>
<evidence type="ECO:0000256" key="1">
    <source>
        <dbReference type="ARBA" id="ARBA00004429"/>
    </source>
</evidence>
<accession>A0A4Y8KKP0</accession>
<keyword evidence="2" id="KW-0813">Transport</keyword>
<evidence type="ECO:0000313" key="11">
    <source>
        <dbReference type="Proteomes" id="UP000298218"/>
    </source>
</evidence>
<keyword evidence="6" id="KW-1133">Transmembrane helix</keyword>
<comment type="subcellular location">
    <subcellularLocation>
        <location evidence="1">Cell inner membrane</location>
        <topology evidence="1">Multi-pass membrane protein</topology>
    </subcellularLocation>
</comment>
<evidence type="ECO:0000256" key="8">
    <source>
        <dbReference type="ARBA" id="ARBA00038436"/>
    </source>
</evidence>
<keyword evidence="7" id="KW-0472">Membrane</keyword>
<dbReference type="OrthoDB" id="4544352at2"/>
<gene>
    <name evidence="10" type="ORF">E3T53_14560</name>
</gene>
<protein>
    <submittedName>
        <fullName evidence="10">TRAP transporter small permease</fullName>
    </submittedName>
</protein>
<dbReference type="GO" id="GO:0005886">
    <property type="term" value="C:plasma membrane"/>
    <property type="evidence" value="ECO:0007669"/>
    <property type="project" value="UniProtKB-SubCell"/>
</dbReference>
<dbReference type="GO" id="GO:0022857">
    <property type="term" value="F:transmembrane transporter activity"/>
    <property type="evidence" value="ECO:0007669"/>
    <property type="project" value="TreeGrafter"/>
</dbReference>
<dbReference type="GO" id="GO:0015740">
    <property type="term" value="P:C4-dicarboxylate transport"/>
    <property type="evidence" value="ECO:0007669"/>
    <property type="project" value="TreeGrafter"/>
</dbReference>
<evidence type="ECO:0000313" key="10">
    <source>
        <dbReference type="EMBL" id="TFD76003.1"/>
    </source>
</evidence>
<dbReference type="Pfam" id="PF04290">
    <property type="entry name" value="DctQ"/>
    <property type="match status" value="1"/>
</dbReference>
<proteinExistence type="inferred from homology"/>
<dbReference type="InterPro" id="IPR055348">
    <property type="entry name" value="DctQ"/>
</dbReference>
<name>A0A4Y8KKP0_9MICO</name>
<dbReference type="EMBL" id="SOHQ01000041">
    <property type="protein sequence ID" value="TFD76003.1"/>
    <property type="molecule type" value="Genomic_DNA"/>
</dbReference>
<keyword evidence="5" id="KW-0812">Transmembrane</keyword>
<keyword evidence="4" id="KW-0997">Cell inner membrane</keyword>
<evidence type="ECO:0000256" key="5">
    <source>
        <dbReference type="ARBA" id="ARBA00022692"/>
    </source>
</evidence>
<evidence type="ECO:0000256" key="7">
    <source>
        <dbReference type="ARBA" id="ARBA00023136"/>
    </source>
</evidence>
<comment type="caution">
    <text evidence="10">The sequence shown here is derived from an EMBL/GenBank/DDBJ whole genome shotgun (WGS) entry which is preliminary data.</text>
</comment>
<dbReference type="PANTHER" id="PTHR35011">
    <property type="entry name" value="2,3-DIKETO-L-GULONATE TRAP TRANSPORTER SMALL PERMEASE PROTEIN YIAM"/>
    <property type="match status" value="1"/>
</dbReference>
<keyword evidence="11" id="KW-1185">Reference proteome</keyword>
<dbReference type="PANTHER" id="PTHR35011:SF10">
    <property type="entry name" value="TRAP TRANSPORTER SMALL PERMEASE PROTEIN"/>
    <property type="match status" value="1"/>
</dbReference>
<reference evidence="10 11" key="1">
    <citation type="submission" date="2019-03" db="EMBL/GenBank/DDBJ databases">
        <title>Genomics of glacier-inhabiting Cryobacterium strains.</title>
        <authorList>
            <person name="Liu Q."/>
            <person name="Xin Y.-H."/>
        </authorList>
    </citation>
    <scope>NUCLEOTIDE SEQUENCE [LARGE SCALE GENOMIC DNA]</scope>
    <source>
        <strain evidence="10 11">CGMCC 1.4292</strain>
    </source>
</reference>
<evidence type="ECO:0000256" key="6">
    <source>
        <dbReference type="ARBA" id="ARBA00022989"/>
    </source>
</evidence>
<dbReference type="AlphaFoldDB" id="A0A4Y8KKP0"/>
<dbReference type="InterPro" id="IPR007387">
    <property type="entry name" value="TRAP_DctQ"/>
</dbReference>
<comment type="similarity">
    <text evidence="8">Belongs to the TRAP transporter small permease family.</text>
</comment>
<evidence type="ECO:0000256" key="4">
    <source>
        <dbReference type="ARBA" id="ARBA00022519"/>
    </source>
</evidence>
<dbReference type="Proteomes" id="UP000298218">
    <property type="component" value="Unassembled WGS sequence"/>
</dbReference>
<sequence length="184" mass="20014">MTTQVSPPKKHALRRAIHGVSIVFAFVAAAAIAFMMVATVADVASRYFTGAPIPGVTEVGEVLMVTSVFLGLAFAEYRNAHVRVTIVLEKLPPRLAAMISSVCMLLVLVTLAWMVWVTTGRALESIEQNEFRFGLVQIPVWPGRVAIALGFAAYFFEAVLRLSDNVRNAFAKEVAPVNASTDLY</sequence>
<evidence type="ECO:0000259" key="9">
    <source>
        <dbReference type="Pfam" id="PF04290"/>
    </source>
</evidence>
<keyword evidence="3" id="KW-1003">Cell membrane</keyword>
<organism evidence="10 11">
    <name type="scientific">Cryobacterium psychrophilum</name>
    <dbReference type="NCBI Taxonomy" id="41988"/>
    <lineage>
        <taxon>Bacteria</taxon>
        <taxon>Bacillati</taxon>
        <taxon>Actinomycetota</taxon>
        <taxon>Actinomycetes</taxon>
        <taxon>Micrococcales</taxon>
        <taxon>Microbacteriaceae</taxon>
        <taxon>Cryobacterium</taxon>
    </lineage>
</organism>
<evidence type="ECO:0000256" key="3">
    <source>
        <dbReference type="ARBA" id="ARBA00022475"/>
    </source>
</evidence>
<evidence type="ECO:0000256" key="2">
    <source>
        <dbReference type="ARBA" id="ARBA00022448"/>
    </source>
</evidence>